<dbReference type="PANTHER" id="PTHR11839">
    <property type="entry name" value="UDP/ADP-SUGAR PYROPHOSPHATASE"/>
    <property type="match status" value="1"/>
</dbReference>
<dbReference type="AlphaFoldDB" id="A0A3D9USH1"/>
<dbReference type="GO" id="GO:0005829">
    <property type="term" value="C:cytosol"/>
    <property type="evidence" value="ECO:0007669"/>
    <property type="project" value="TreeGrafter"/>
</dbReference>
<dbReference type="Gene3D" id="3.90.79.10">
    <property type="entry name" value="Nucleoside Triphosphate Pyrophosphohydrolase"/>
    <property type="match status" value="1"/>
</dbReference>
<keyword evidence="1" id="KW-0378">Hydrolase</keyword>
<gene>
    <name evidence="3" type="ORF">DFJ65_1977</name>
</gene>
<dbReference type="SUPFAM" id="SSF55811">
    <property type="entry name" value="Nudix"/>
    <property type="match status" value="1"/>
</dbReference>
<dbReference type="GO" id="GO:0016787">
    <property type="term" value="F:hydrolase activity"/>
    <property type="evidence" value="ECO:0007669"/>
    <property type="project" value="UniProtKB-KW"/>
</dbReference>
<evidence type="ECO:0000256" key="1">
    <source>
        <dbReference type="ARBA" id="ARBA00022801"/>
    </source>
</evidence>
<dbReference type="GO" id="GO:0006753">
    <property type="term" value="P:nucleoside phosphate metabolic process"/>
    <property type="evidence" value="ECO:0007669"/>
    <property type="project" value="TreeGrafter"/>
</dbReference>
<dbReference type="Proteomes" id="UP000256253">
    <property type="component" value="Unassembled WGS sequence"/>
</dbReference>
<dbReference type="InterPro" id="IPR015797">
    <property type="entry name" value="NUDIX_hydrolase-like_dom_sf"/>
</dbReference>
<protein>
    <submittedName>
        <fullName evidence="3">ADP-ribose pyrophosphatase</fullName>
    </submittedName>
</protein>
<dbReference type="PROSITE" id="PS51462">
    <property type="entry name" value="NUDIX"/>
    <property type="match status" value="1"/>
</dbReference>
<comment type="caution">
    <text evidence="3">The sequence shown here is derived from an EMBL/GenBank/DDBJ whole genome shotgun (WGS) entry which is preliminary data.</text>
</comment>
<keyword evidence="4" id="KW-1185">Reference proteome</keyword>
<accession>A0A3D9USH1</accession>
<dbReference type="OrthoDB" id="9806150at2"/>
<reference evidence="3 4" key="1">
    <citation type="submission" date="2018-08" db="EMBL/GenBank/DDBJ databases">
        <title>Sequencing the genomes of 1000 actinobacteria strains.</title>
        <authorList>
            <person name="Klenk H.-P."/>
        </authorList>
    </citation>
    <scope>NUCLEOTIDE SEQUENCE [LARGE SCALE GENOMIC DNA]</scope>
    <source>
        <strain evidence="3 4">DSM 22967</strain>
    </source>
</reference>
<name>A0A3D9USH1_9MICO</name>
<dbReference type="CDD" id="cd24158">
    <property type="entry name" value="NUDIX_ADPRase_Rv1700"/>
    <property type="match status" value="1"/>
</dbReference>
<dbReference type="EMBL" id="QTUA01000001">
    <property type="protein sequence ID" value="REF30940.1"/>
    <property type="molecule type" value="Genomic_DNA"/>
</dbReference>
<dbReference type="PANTHER" id="PTHR11839:SF31">
    <property type="entry name" value="ADP-RIBOSE PYROPHOSPHATASE"/>
    <property type="match status" value="1"/>
</dbReference>
<dbReference type="RefSeq" id="WP_115922862.1">
    <property type="nucleotide sequence ID" value="NZ_QTUA01000001.1"/>
</dbReference>
<dbReference type="InterPro" id="IPR000086">
    <property type="entry name" value="NUDIX_hydrolase_dom"/>
</dbReference>
<evidence type="ECO:0000259" key="2">
    <source>
        <dbReference type="PROSITE" id="PS51462"/>
    </source>
</evidence>
<proteinExistence type="predicted"/>
<sequence length="216" mass="23454">MTHPQLPADLADRYEPAPVLDRSTPFEGRVWDVVTDRVDLGAAGTVTRDYVQHTGAVAVVALRGEPGAEEVLLIQQYRHPVGTFDWEIPAGLLDVAGEDPQAAAARELAEEADLAAGEWHVLVDLFTSPGGISENIRVFLARDVRRSDPTDFEREGEEVDMPTGWLPLTAASDAMLDGRLHNATAIAGVLAVLRCAGDYSRLRPADAPWPTHPAYR</sequence>
<feature type="domain" description="Nudix hydrolase" evidence="2">
    <location>
        <begin position="52"/>
        <end position="193"/>
    </location>
</feature>
<evidence type="ECO:0000313" key="3">
    <source>
        <dbReference type="EMBL" id="REF30940.1"/>
    </source>
</evidence>
<dbReference type="GO" id="GO:0019693">
    <property type="term" value="P:ribose phosphate metabolic process"/>
    <property type="evidence" value="ECO:0007669"/>
    <property type="project" value="TreeGrafter"/>
</dbReference>
<dbReference type="Pfam" id="PF00293">
    <property type="entry name" value="NUDIX"/>
    <property type="match status" value="1"/>
</dbReference>
<organism evidence="3 4">
    <name type="scientific">Calidifontibacter indicus</name>
    <dbReference type="NCBI Taxonomy" id="419650"/>
    <lineage>
        <taxon>Bacteria</taxon>
        <taxon>Bacillati</taxon>
        <taxon>Actinomycetota</taxon>
        <taxon>Actinomycetes</taxon>
        <taxon>Micrococcales</taxon>
        <taxon>Dermacoccaceae</taxon>
        <taxon>Calidifontibacter</taxon>
    </lineage>
</organism>
<evidence type="ECO:0000313" key="4">
    <source>
        <dbReference type="Proteomes" id="UP000256253"/>
    </source>
</evidence>